<dbReference type="AlphaFoldDB" id="A0A7R8XAH1"/>
<dbReference type="Proteomes" id="UP000677054">
    <property type="component" value="Unassembled WGS sequence"/>
</dbReference>
<comment type="subcellular location">
    <subcellularLocation>
        <location evidence="1">Nucleus</location>
    </subcellularLocation>
</comment>
<dbReference type="PANTHER" id="PTHR31344:SF0">
    <property type="entry name" value="NUCLEAR PORE COMPLEX PROTEIN NUP205"/>
    <property type="match status" value="1"/>
</dbReference>
<accession>A0A7R8XAH1</accession>
<dbReference type="GO" id="GO:0044611">
    <property type="term" value="C:nuclear pore inner ring"/>
    <property type="evidence" value="ECO:0007669"/>
    <property type="project" value="TreeGrafter"/>
</dbReference>
<proteinExistence type="inferred from homology"/>
<protein>
    <submittedName>
        <fullName evidence="5">Uncharacterized protein</fullName>
    </submittedName>
</protein>
<sequence length="975" mass="109883">MCGESIERWQVPDRTYVASPFKGFLTDVEEQEKHALVSVKIFSRLLLHPVSHNHILAVFTENDQMRRSVMHAFLACLEVDTRDAIQGIMGCAKSCLHGVLGILDQLTSPTVDLPLPQPRALQHSPGICSLAYQVIYKAVSSPEISEPVLRYLRTSRDLLFRHLALLPFQVGPLVERLQAMAWLMKAVAVELKVGASVGQRSYLLRLSSLLIGGTNHDGESNMLSSSSFSSSSSHHVSSFHQHTGLPGTLLDGTGLDARLRQSRKLFSLLDYVDLTGKEVEAPTLELFEKERVKELLSKCTEACSVASLPVGLIHVERLHSILQRELDLLFSSGAVLHKQPFISELQAILSYAIKVNGSLEVMGSNHLFLDGWRQVTCTYFSVVDPEPHNFRTRHHLLREVSQELLSKMLHEEVVGDLKKVASGVILLLVTHLRHCFLMNAEKSSTHLLQSQAPLQTLFHKLLVTILKTRKSEQRVRLHLYGALVNFLRMGDTGQGKEREKLQFLISEREQDRFCTLALEGISSYGEAFMNVLVNDSFHGPDIVKLEAMTCLTLICSMDRRGAWLSFLSSRTHLRHLIDAVTSRDSQLLQEIASPSSPLRAIEMYKARMLLVMCLSRNKKGAQLILQAGFLARLTLLDFPLPAPADSHDAGDLILGILRSPFKEHPEALRKVALCTHLLASVAQLDVPEKREKLEYQMRETRFLKALLSLISKMTSERNLRDVQAMEKTSRNLLFQVQGNILQHLVTVTGHWKPDKAARMILFDPSLLDEVTVDIPGYRGESDLLGLPPLGVLLRGLKTYARLFLSMHEDLVNMRKKKDAFSTLSSDQLQQFQLVEEKGEMGPGELKEEAWRKLVWVEEGIERDKMLVAFLLESSLYLLWQHLEYFLVHWAPTARPALFPPAREQEKAKGDIGIHGSELKQEKYEKLKADLPSCISDSLFLLLQQVQQILGRSTSTGPTALEILTRRIKRLVQYCN</sequence>
<evidence type="ECO:0000256" key="2">
    <source>
        <dbReference type="ARBA" id="ARBA00005892"/>
    </source>
</evidence>
<organism evidence="5">
    <name type="scientific">Darwinula stevensoni</name>
    <dbReference type="NCBI Taxonomy" id="69355"/>
    <lineage>
        <taxon>Eukaryota</taxon>
        <taxon>Metazoa</taxon>
        <taxon>Ecdysozoa</taxon>
        <taxon>Arthropoda</taxon>
        <taxon>Crustacea</taxon>
        <taxon>Oligostraca</taxon>
        <taxon>Ostracoda</taxon>
        <taxon>Podocopa</taxon>
        <taxon>Podocopida</taxon>
        <taxon>Darwinulocopina</taxon>
        <taxon>Darwinuloidea</taxon>
        <taxon>Darwinulidae</taxon>
        <taxon>Darwinula</taxon>
    </lineage>
</organism>
<evidence type="ECO:0000256" key="3">
    <source>
        <dbReference type="ARBA" id="ARBA00022448"/>
    </source>
</evidence>
<keyword evidence="6" id="KW-1185">Reference proteome</keyword>
<keyword evidence="4" id="KW-0539">Nucleus</keyword>
<dbReference type="PANTHER" id="PTHR31344">
    <property type="entry name" value="NUCLEAR PORE COMPLEX PROTEIN NUP205"/>
    <property type="match status" value="1"/>
</dbReference>
<gene>
    <name evidence="5" type="ORF">DSTB1V02_LOCUS3532</name>
</gene>
<reference evidence="5" key="1">
    <citation type="submission" date="2020-11" db="EMBL/GenBank/DDBJ databases">
        <authorList>
            <person name="Tran Van P."/>
        </authorList>
    </citation>
    <scope>NUCLEOTIDE SEQUENCE</scope>
</reference>
<dbReference type="EMBL" id="CAJPEV010000466">
    <property type="protein sequence ID" value="CAG0885569.1"/>
    <property type="molecule type" value="Genomic_DNA"/>
</dbReference>
<dbReference type="OrthoDB" id="2019644at2759"/>
<dbReference type="InterPro" id="IPR021827">
    <property type="entry name" value="Nup186/Nup192/Nup205"/>
</dbReference>
<comment type="similarity">
    <text evidence="2">Belongs to the NUP186/NUP192/NUP205 family.</text>
</comment>
<dbReference type="Pfam" id="PF11894">
    <property type="entry name" value="Nup192"/>
    <property type="match status" value="1"/>
</dbReference>
<dbReference type="GO" id="GO:0006999">
    <property type="term" value="P:nuclear pore organization"/>
    <property type="evidence" value="ECO:0007669"/>
    <property type="project" value="TreeGrafter"/>
</dbReference>
<evidence type="ECO:0000256" key="4">
    <source>
        <dbReference type="ARBA" id="ARBA00023242"/>
    </source>
</evidence>
<evidence type="ECO:0000313" key="6">
    <source>
        <dbReference type="Proteomes" id="UP000677054"/>
    </source>
</evidence>
<name>A0A7R8XAH1_9CRUS</name>
<dbReference type="EMBL" id="LR899983">
    <property type="protein sequence ID" value="CAD7243616.1"/>
    <property type="molecule type" value="Genomic_DNA"/>
</dbReference>
<dbReference type="GO" id="GO:0017056">
    <property type="term" value="F:structural constituent of nuclear pore"/>
    <property type="evidence" value="ECO:0007669"/>
    <property type="project" value="TreeGrafter"/>
</dbReference>
<evidence type="ECO:0000313" key="5">
    <source>
        <dbReference type="EMBL" id="CAD7243616.1"/>
    </source>
</evidence>
<keyword evidence="3" id="KW-0813">Transport</keyword>
<evidence type="ECO:0000256" key="1">
    <source>
        <dbReference type="ARBA" id="ARBA00004123"/>
    </source>
</evidence>